<gene>
    <name evidence="1" type="ORF">PSON_ATCC_30995.1.T2620013</name>
</gene>
<evidence type="ECO:0000313" key="2">
    <source>
        <dbReference type="Proteomes" id="UP000692954"/>
    </source>
</evidence>
<accession>A0A8S1RPM5</accession>
<dbReference type="AlphaFoldDB" id="A0A8S1RPM5"/>
<sequence>MIEDQNALCLEGIVDCVGGSKVVYKKFKYCQKLNFNLLVFDFGSVFFLRYLKQNSDLEINDQKQQLTINELQKYIVQQSYYFEKGNERWINIQYFLNKVLSSNNINGLFNRNQNVNPYYYNWNTIIVMAQDIKVIQIQQLQIQDKTIYKRRINIQINIFRAFDIIILGKQNSCFWLLNGYNIQEIVCNLQPYDGTQATIDRRQKQYHKLANQQVYPIMKNGNVCHFEQYLLQLPLYDTAFVVASLEHCFTQKNIQYFQLDNTK</sequence>
<proteinExistence type="predicted"/>
<reference evidence="1" key="1">
    <citation type="submission" date="2021-01" db="EMBL/GenBank/DDBJ databases">
        <authorList>
            <consortium name="Genoscope - CEA"/>
            <person name="William W."/>
        </authorList>
    </citation>
    <scope>NUCLEOTIDE SEQUENCE</scope>
</reference>
<name>A0A8S1RPM5_9CILI</name>
<keyword evidence="2" id="KW-1185">Reference proteome</keyword>
<dbReference type="OrthoDB" id="2015280at2759"/>
<dbReference type="EMBL" id="CAJJDN010000262">
    <property type="protein sequence ID" value="CAD8130096.1"/>
    <property type="molecule type" value="Genomic_DNA"/>
</dbReference>
<comment type="caution">
    <text evidence="1">The sequence shown here is derived from an EMBL/GenBank/DDBJ whole genome shotgun (WGS) entry which is preliminary data.</text>
</comment>
<evidence type="ECO:0000313" key="1">
    <source>
        <dbReference type="EMBL" id="CAD8130096.1"/>
    </source>
</evidence>
<protein>
    <submittedName>
        <fullName evidence="1">Uncharacterized protein</fullName>
    </submittedName>
</protein>
<organism evidence="1 2">
    <name type="scientific">Paramecium sonneborni</name>
    <dbReference type="NCBI Taxonomy" id="65129"/>
    <lineage>
        <taxon>Eukaryota</taxon>
        <taxon>Sar</taxon>
        <taxon>Alveolata</taxon>
        <taxon>Ciliophora</taxon>
        <taxon>Intramacronucleata</taxon>
        <taxon>Oligohymenophorea</taxon>
        <taxon>Peniculida</taxon>
        <taxon>Parameciidae</taxon>
        <taxon>Paramecium</taxon>
    </lineage>
</organism>
<dbReference type="Proteomes" id="UP000692954">
    <property type="component" value="Unassembled WGS sequence"/>
</dbReference>